<accession>F3KLK7</accession>
<dbReference type="HOGENOM" id="CLU_736930_0_0_2"/>
<dbReference type="InterPro" id="IPR017853">
    <property type="entry name" value="GH"/>
</dbReference>
<dbReference type="PATRIC" id="fig|886738.10.peg.1515"/>
<keyword evidence="1" id="KW-1133">Transmembrane helix</keyword>
<evidence type="ECO:0000313" key="2">
    <source>
        <dbReference type="EMBL" id="EGG41771.1"/>
    </source>
</evidence>
<proteinExistence type="predicted"/>
<keyword evidence="1" id="KW-0812">Transmembrane</keyword>
<organism evidence="2">
    <name type="scientific">Candidatus Nitrosarchaeum limnium SFB1</name>
    <dbReference type="NCBI Taxonomy" id="886738"/>
    <lineage>
        <taxon>Archaea</taxon>
        <taxon>Nitrososphaerota</taxon>
        <taxon>Nitrososphaeria</taxon>
        <taxon>Nitrosopumilales</taxon>
        <taxon>Nitrosopumilaceae</taxon>
        <taxon>Nitrosarchaeum</taxon>
    </lineage>
</organism>
<dbReference type="STRING" id="886738.Nlim_1388"/>
<reference evidence="2" key="1">
    <citation type="journal article" date="2011" name="PLoS ONE">
        <title>Genome of a low-salinity ammonia-oxidizing archaeon determined by single-cell and metagenomic analysis.</title>
        <authorList>
            <person name="Blainey P.C."/>
            <person name="Mosier A.C."/>
            <person name="Potanina A."/>
            <person name="Francis C.A."/>
            <person name="Quake S.R."/>
        </authorList>
    </citation>
    <scope>NUCLEOTIDE SEQUENCE [LARGE SCALE GENOMIC DNA]</scope>
    <source>
        <strain evidence="2">SFB1</strain>
    </source>
</reference>
<dbReference type="SUPFAM" id="SSF51445">
    <property type="entry name" value="(Trans)glycosidases"/>
    <property type="match status" value="1"/>
</dbReference>
<feature type="transmembrane region" description="Helical" evidence="1">
    <location>
        <begin position="5"/>
        <end position="25"/>
    </location>
</feature>
<keyword evidence="1" id="KW-0472">Membrane</keyword>
<sequence>MDKKILSIGIGIAIVIALVLVVIGFQSAEIITNQKQDEKIGLVINTPNPSISLKELHKIYADASSTGIGRSNVYIFWNVVEPVKGEFDWTQSDVLMSYNKNNDLKVTLYFSVINGETLGPFPNWIGKPSLNAIGEDRVVSVLDAILSRYDIIDTVVIAGETESQFRYYEQNIPVYKELFTGVYDKIKEKHPTVKIGNAFALHNVLNKNLEYIVTDLSLGDFVAFSYSPVDTLNEIVKTPQEAKEDLQKIFEIVPDKKIGLFEISWSTSDFVGGNSTSQQEFLEKSFEFYKENKSKIEFFTWYRQYDKPDGTCVIEKPEIGNKTLSVGGGSGLGSSEYVIERLSHYVCSVGLLDADGTPKPSWNEFKNQIELINQ</sequence>
<dbReference type="AlphaFoldDB" id="F3KLK7"/>
<dbReference type="EMBL" id="AEGP01000048">
    <property type="protein sequence ID" value="EGG41771.1"/>
    <property type="molecule type" value="Genomic_DNA"/>
</dbReference>
<protein>
    <submittedName>
        <fullName evidence="2">Uncharacterized protein</fullName>
    </submittedName>
</protein>
<gene>
    <name evidence="2" type="ORF">Nlim_1388</name>
</gene>
<name>F3KLK7_9ARCH</name>
<dbReference type="Gene3D" id="3.20.20.80">
    <property type="entry name" value="Glycosidases"/>
    <property type="match status" value="1"/>
</dbReference>
<dbReference type="Proteomes" id="UP000004348">
    <property type="component" value="Chromosome"/>
</dbReference>
<evidence type="ECO:0000256" key="1">
    <source>
        <dbReference type="SAM" id="Phobius"/>
    </source>
</evidence>
<comment type="caution">
    <text evidence="2">The sequence shown here is derived from an EMBL/GenBank/DDBJ whole genome shotgun (WGS) entry which is preliminary data.</text>
</comment>